<reference evidence="3" key="1">
    <citation type="submission" date="2020-09" db="EMBL/GenBank/DDBJ databases">
        <title>A novel bacterium of genus Paenibacillus, isolated from South China Sea.</title>
        <authorList>
            <person name="Huang H."/>
            <person name="Mo K."/>
            <person name="Hu Y."/>
        </authorList>
    </citation>
    <scope>NUCLEOTIDE SEQUENCE</scope>
    <source>
        <strain evidence="3">IB182493</strain>
    </source>
</reference>
<organism evidence="3 4">
    <name type="scientific">Paenibacillus arenilitoris</name>
    <dbReference type="NCBI Taxonomy" id="2772299"/>
    <lineage>
        <taxon>Bacteria</taxon>
        <taxon>Bacillati</taxon>
        <taxon>Bacillota</taxon>
        <taxon>Bacilli</taxon>
        <taxon>Bacillales</taxon>
        <taxon>Paenibacillaceae</taxon>
        <taxon>Paenibacillus</taxon>
    </lineage>
</organism>
<dbReference type="Proteomes" id="UP000632125">
    <property type="component" value="Unassembled WGS sequence"/>
</dbReference>
<evidence type="ECO:0000256" key="1">
    <source>
        <dbReference type="SAM" id="MobiDB-lite"/>
    </source>
</evidence>
<feature type="transmembrane region" description="Helical" evidence="2">
    <location>
        <begin position="49"/>
        <end position="68"/>
    </location>
</feature>
<comment type="caution">
    <text evidence="3">The sequence shown here is derived from an EMBL/GenBank/DDBJ whole genome shotgun (WGS) entry which is preliminary data.</text>
</comment>
<sequence>MIRNVVYLATSVFCIVFSICALLYVYWDASQPKTGAVGDGNAWPTFQELLPVISTLLMGVANLPIAIMRYKDYIRKSQDEQPGHSADDRPEMADKKLGSTTLQSGDRAASRLGYDSFGSGSVRVMPEENHGGNERSRTMSDQRQIFDRRPPQLERVAEMAKRPENIAHSAGRSFLGYYFGFDDYHYLNTPLDCISFASPGADGMHFGFLTDFSTAASLEEAYVVRVDPMDFDEPVKLAARNFKDFLRLMCYCPDALWVMRAGIAEAEYERLAEQFPSLRSGTPAFYYEEDHAVAARVIEAFDLKPIGSVQEYYRELQRERMERVVLITQDGIGIAGERGTGARHKIFAMERQTAPDANKLRSFLADASDESILGFIRDARSMGQFHGNAELTAIAREQLLRLGLAREAGNLDKDG</sequence>
<keyword evidence="4" id="KW-1185">Reference proteome</keyword>
<feature type="region of interest" description="Disordered" evidence="1">
    <location>
        <begin position="119"/>
        <end position="142"/>
    </location>
</feature>
<feature type="compositionally biased region" description="Basic and acidic residues" evidence="1">
    <location>
        <begin position="125"/>
        <end position="142"/>
    </location>
</feature>
<name>A0A927H5D1_9BACL</name>
<evidence type="ECO:0000313" key="3">
    <source>
        <dbReference type="EMBL" id="MBD2869356.1"/>
    </source>
</evidence>
<dbReference type="RefSeq" id="WP_190861378.1">
    <property type="nucleotide sequence ID" value="NZ_JACXIY010000014.1"/>
</dbReference>
<keyword evidence="2" id="KW-0472">Membrane</keyword>
<feature type="compositionally biased region" description="Basic and acidic residues" evidence="1">
    <location>
        <begin position="78"/>
        <end position="97"/>
    </location>
</feature>
<feature type="transmembrane region" description="Helical" evidence="2">
    <location>
        <begin position="5"/>
        <end position="27"/>
    </location>
</feature>
<dbReference type="AlphaFoldDB" id="A0A927H5D1"/>
<keyword evidence="2" id="KW-1133">Transmembrane helix</keyword>
<accession>A0A927H5D1</accession>
<feature type="region of interest" description="Disordered" evidence="1">
    <location>
        <begin position="78"/>
        <end position="105"/>
    </location>
</feature>
<keyword evidence="2" id="KW-0812">Transmembrane</keyword>
<evidence type="ECO:0000313" key="4">
    <source>
        <dbReference type="Proteomes" id="UP000632125"/>
    </source>
</evidence>
<gene>
    <name evidence="3" type="ORF">IDH41_12275</name>
</gene>
<dbReference type="EMBL" id="JACXIY010000014">
    <property type="protein sequence ID" value="MBD2869356.1"/>
    <property type="molecule type" value="Genomic_DNA"/>
</dbReference>
<evidence type="ECO:0000256" key="2">
    <source>
        <dbReference type="SAM" id="Phobius"/>
    </source>
</evidence>
<protein>
    <submittedName>
        <fullName evidence="3">Uncharacterized protein</fullName>
    </submittedName>
</protein>
<proteinExistence type="predicted"/>